<sequence length="190" mass="21771">MIGGKDQAGASAGGDIVGRDKRTHISVDLRRNINGQKIDALKERLLAEINNDTQVGEIIDDLQRYNNRRKSYDGIDGLEPKLRAAQRDSEILDAIEQKEMFAKLLTKWTLYASAQEIFAHLLSLAVHEFRMQIQPLLADLDRQTYNDLVTHRIIRPLMDEIGDCPLNMDAMVTMGLYYWLAEQCFVRWHA</sequence>
<accession>A0A251ZYS6</accession>
<dbReference type="Proteomes" id="UP000194565">
    <property type="component" value="Unassembled WGS sequence"/>
</dbReference>
<name>A0A251ZYS6_9PROT</name>
<organism evidence="2 3">
    <name type="scientific">Acetobacter tropicalis</name>
    <dbReference type="NCBI Taxonomy" id="104102"/>
    <lineage>
        <taxon>Bacteria</taxon>
        <taxon>Pseudomonadati</taxon>
        <taxon>Pseudomonadota</taxon>
        <taxon>Alphaproteobacteria</taxon>
        <taxon>Acetobacterales</taxon>
        <taxon>Acetobacteraceae</taxon>
        <taxon>Acetobacter</taxon>
    </lineage>
</organism>
<dbReference type="EMBL" id="JOMM01000099">
    <property type="protein sequence ID" value="OUI79802.1"/>
    <property type="molecule type" value="Genomic_DNA"/>
</dbReference>
<gene>
    <name evidence="2" type="ORF">HC62_00210</name>
</gene>
<evidence type="ECO:0000313" key="2">
    <source>
        <dbReference type="EMBL" id="OUI79802.1"/>
    </source>
</evidence>
<proteinExistence type="predicted"/>
<comment type="caution">
    <text evidence="2">The sequence shown here is derived from an EMBL/GenBank/DDBJ whole genome shotgun (WGS) entry which is preliminary data.</text>
</comment>
<dbReference type="InterPro" id="IPR046911">
    <property type="entry name" value="ABC-3C_CTD9"/>
</dbReference>
<dbReference type="Pfam" id="PF20285">
    <property type="entry name" value="CTD9"/>
    <property type="match status" value="1"/>
</dbReference>
<evidence type="ECO:0000259" key="1">
    <source>
        <dbReference type="Pfam" id="PF20285"/>
    </source>
</evidence>
<dbReference type="AlphaFoldDB" id="A0A251ZYS6"/>
<reference evidence="2 3" key="1">
    <citation type="submission" date="2014-06" db="EMBL/GenBank/DDBJ databases">
        <authorList>
            <person name="Ju J."/>
            <person name="Zhang J."/>
        </authorList>
    </citation>
    <scope>NUCLEOTIDE SEQUENCE [LARGE SCALE GENOMIC DNA]</scope>
    <source>
        <strain evidence="2">DmW_042</strain>
    </source>
</reference>
<evidence type="ECO:0000313" key="3">
    <source>
        <dbReference type="Proteomes" id="UP000194565"/>
    </source>
</evidence>
<feature type="domain" description="ABC-three component systems C-terminal" evidence="1">
    <location>
        <begin position="77"/>
        <end position="188"/>
    </location>
</feature>
<protein>
    <recommendedName>
        <fullName evidence="1">ABC-three component systems C-terminal domain-containing protein</fullName>
    </recommendedName>
</protein>